<feature type="transmembrane region" description="Helical" evidence="1">
    <location>
        <begin position="808"/>
        <end position="832"/>
    </location>
</feature>
<feature type="transmembrane region" description="Helical" evidence="1">
    <location>
        <begin position="693"/>
        <end position="712"/>
    </location>
</feature>
<dbReference type="Pfam" id="PF00501">
    <property type="entry name" value="AMP-binding"/>
    <property type="match status" value="1"/>
</dbReference>
<proteinExistence type="predicted"/>
<evidence type="ECO:0000313" key="3">
    <source>
        <dbReference type="EMBL" id="CAE7438845.1"/>
    </source>
</evidence>
<dbReference type="InterPro" id="IPR042099">
    <property type="entry name" value="ANL_N_sf"/>
</dbReference>
<keyword evidence="4" id="KW-1185">Reference proteome</keyword>
<evidence type="ECO:0000313" key="4">
    <source>
        <dbReference type="Proteomes" id="UP000604046"/>
    </source>
</evidence>
<feature type="transmembrane region" description="Helical" evidence="1">
    <location>
        <begin position="639"/>
        <end position="660"/>
    </location>
</feature>
<dbReference type="SUPFAM" id="SSF56801">
    <property type="entry name" value="Acetyl-CoA synthetase-like"/>
    <property type="match status" value="1"/>
</dbReference>
<dbReference type="PANTHER" id="PTHR45527">
    <property type="entry name" value="NONRIBOSOMAL PEPTIDE SYNTHETASE"/>
    <property type="match status" value="1"/>
</dbReference>
<dbReference type="PROSITE" id="PS00455">
    <property type="entry name" value="AMP_BINDING"/>
    <property type="match status" value="1"/>
</dbReference>
<reference evidence="3" key="1">
    <citation type="submission" date="2021-02" db="EMBL/GenBank/DDBJ databases">
        <authorList>
            <person name="Dougan E. K."/>
            <person name="Rhodes N."/>
            <person name="Thang M."/>
            <person name="Chan C."/>
        </authorList>
    </citation>
    <scope>NUCLEOTIDE SEQUENCE</scope>
</reference>
<name>A0A812RGV2_9DINO</name>
<keyword evidence="1" id="KW-0812">Transmembrane</keyword>
<feature type="transmembrane region" description="Helical" evidence="1">
    <location>
        <begin position="666"/>
        <end position="684"/>
    </location>
</feature>
<dbReference type="Gene3D" id="3.30.300.30">
    <property type="match status" value="1"/>
</dbReference>
<dbReference type="GO" id="GO:0043041">
    <property type="term" value="P:amino acid activation for nonribosomal peptide biosynthetic process"/>
    <property type="evidence" value="ECO:0007669"/>
    <property type="project" value="TreeGrafter"/>
</dbReference>
<feature type="transmembrane region" description="Helical" evidence="1">
    <location>
        <begin position="732"/>
        <end position="753"/>
    </location>
</feature>
<dbReference type="OrthoDB" id="329835at2759"/>
<dbReference type="EMBL" id="CAJNDS010002336">
    <property type="protein sequence ID" value="CAE7438845.1"/>
    <property type="molecule type" value="Genomic_DNA"/>
</dbReference>
<dbReference type="Proteomes" id="UP000604046">
    <property type="component" value="Unassembled WGS sequence"/>
</dbReference>
<dbReference type="GO" id="GO:0044550">
    <property type="term" value="P:secondary metabolite biosynthetic process"/>
    <property type="evidence" value="ECO:0007669"/>
    <property type="project" value="TreeGrafter"/>
</dbReference>
<dbReference type="PANTHER" id="PTHR45527:SF1">
    <property type="entry name" value="FATTY ACID SYNTHASE"/>
    <property type="match status" value="1"/>
</dbReference>
<gene>
    <name evidence="3" type="primary">mycC</name>
    <name evidence="3" type="ORF">SNAT2548_LOCUS23843</name>
</gene>
<keyword evidence="1" id="KW-0472">Membrane</keyword>
<accession>A0A812RGV2</accession>
<dbReference type="Gene3D" id="3.40.50.12780">
    <property type="entry name" value="N-terminal domain of ligase-like"/>
    <property type="match status" value="1"/>
</dbReference>
<dbReference type="InterPro" id="IPR045851">
    <property type="entry name" value="AMP-bd_C_sf"/>
</dbReference>
<feature type="transmembrane region" description="Helical" evidence="1">
    <location>
        <begin position="883"/>
        <end position="908"/>
    </location>
</feature>
<protein>
    <submittedName>
        <fullName evidence="3">MycC protein</fullName>
    </submittedName>
</protein>
<dbReference type="GO" id="GO:0031177">
    <property type="term" value="F:phosphopantetheine binding"/>
    <property type="evidence" value="ECO:0007669"/>
    <property type="project" value="TreeGrafter"/>
</dbReference>
<keyword evidence="1" id="KW-1133">Transmembrane helix</keyword>
<organism evidence="3 4">
    <name type="scientific">Symbiodinium natans</name>
    <dbReference type="NCBI Taxonomy" id="878477"/>
    <lineage>
        <taxon>Eukaryota</taxon>
        <taxon>Sar</taxon>
        <taxon>Alveolata</taxon>
        <taxon>Dinophyceae</taxon>
        <taxon>Suessiales</taxon>
        <taxon>Symbiodiniaceae</taxon>
        <taxon>Symbiodinium</taxon>
    </lineage>
</organism>
<sequence length="951" mass="104958">MSGADVRTRADFHSSVLEHVRRAPGHARAAVELTSQGQVHISFTYDELLAWASHIARHIAHACAAHNLQPSPGMCGEVLLVALHLDRSALALAAVLAVWEAGCAYTPVPKDVPLPRRLLLCADASLVLTDSEDMAGSIPGVPPVLLLEKTFEKSGTSRCLTRASPDPSRICMVIYTSGSTGRPKGVVCDHSCLWHSVCCFTEDLGEENCRNLLWKTPYQWRTAEYEMFPALCLAGCVFITPDGSQKQLAYIADAVRDCNICVLAGVPSVLTHMMDSLSAFASRTHVVAIGEPLPRHLCTKALQASMRLRNYYGLTETGMTTWRCLAVPESSVAPVGKPQPSIHVTLHDAKARHARQGEILFSGIMFRGYLNMPELTAERLLQVDGRAAFRTGDLGMWNNNDELEVCGRIDNQVKLHGVRVELAEIEAALEPFCQEAAVVQAAEDEQTLVAFLVACSVGRQDVRGKMSEELLKRLPQYMVPLHFVEVPALPRLASQKVDRMGLRMQTKGLTTRAQAQDALAQGALEDKLMSYLDSLGFARAVSRKTIELYNLWDCLAVLGMADVILFHWFWCVLVEPRTYELPSQGQAQENSMPMPAIPVPDWTMFTYRLATQDWAYGVFCFAAAAHTSSEHSAFTQRDLAILILYFYAGFLPMLLSLFFSKPWSSIVFHAETIQRWFLLALIFGKSTLVLDHWCGGGSFAALGLLLAAYIFVPFCFVDLCGSGGEYFLPTDWWPNCQSCLLTPKVLICAVLYAGAVRFNSACSSLVLRANTFAGLVVFGLSSLFSWLFSTQCAIENRAPSNSSSLHYFVARLASLFLIVIQTLSLACLCRPLARWSCFRWPARYLLGSYLLNVNFLDMLSLSPEVRRQLMVPLQAAGPTWSGIFTWIAMVTPLVMFMLVVAPVFQALFIHMPQGVIRRAATIVLAPRANAGPLQRPLLPEGSFNSHFIGSV</sequence>
<dbReference type="AlphaFoldDB" id="A0A812RGV2"/>
<comment type="caution">
    <text evidence="3">The sequence shown here is derived from an EMBL/GenBank/DDBJ whole genome shotgun (WGS) entry which is preliminary data.</text>
</comment>
<evidence type="ECO:0000256" key="1">
    <source>
        <dbReference type="SAM" id="Phobius"/>
    </source>
</evidence>
<feature type="domain" description="AMP-dependent synthetase/ligase" evidence="2">
    <location>
        <begin position="21"/>
        <end position="370"/>
    </location>
</feature>
<evidence type="ECO:0000259" key="2">
    <source>
        <dbReference type="Pfam" id="PF00501"/>
    </source>
</evidence>
<dbReference type="InterPro" id="IPR000873">
    <property type="entry name" value="AMP-dep_synth/lig_dom"/>
</dbReference>
<feature type="transmembrane region" description="Helical" evidence="1">
    <location>
        <begin position="765"/>
        <end position="788"/>
    </location>
</feature>
<dbReference type="GO" id="GO:0005737">
    <property type="term" value="C:cytoplasm"/>
    <property type="evidence" value="ECO:0007669"/>
    <property type="project" value="TreeGrafter"/>
</dbReference>
<feature type="transmembrane region" description="Helical" evidence="1">
    <location>
        <begin position="549"/>
        <end position="573"/>
    </location>
</feature>
<feature type="transmembrane region" description="Helical" evidence="1">
    <location>
        <begin position="844"/>
        <end position="863"/>
    </location>
</feature>
<dbReference type="InterPro" id="IPR020845">
    <property type="entry name" value="AMP-binding_CS"/>
</dbReference>